<keyword evidence="4 8" id="KW-0068">Autocatalytic cleavage</keyword>
<dbReference type="Gene3D" id="2.10.109.10">
    <property type="entry name" value="Umud Fragment, subunit A"/>
    <property type="match status" value="1"/>
</dbReference>
<keyword evidence="3 8" id="KW-0378">Hydrolase</keyword>
<reference evidence="10 11" key="1">
    <citation type="journal article" date="2014" name="BMC Genomics">
        <title>Comparison of environmental and isolate Sulfobacillus genomes reveals diverse carbon, sulfur, nitrogen, and hydrogen metabolisms.</title>
        <authorList>
            <person name="Justice N.B."/>
            <person name="Norman A."/>
            <person name="Brown C.T."/>
            <person name="Singh A."/>
            <person name="Thomas B.C."/>
            <person name="Banfield J.F."/>
        </authorList>
    </citation>
    <scope>NUCLEOTIDE SEQUENCE [LARGE SCALE GENOMIC DNA]</scope>
    <source>
        <strain evidence="10">AMDSBA4</strain>
    </source>
</reference>
<dbReference type="GO" id="GO:0006281">
    <property type="term" value="P:DNA repair"/>
    <property type="evidence" value="ECO:0007669"/>
    <property type="project" value="UniProtKB-KW"/>
</dbReference>
<dbReference type="InterPro" id="IPR036286">
    <property type="entry name" value="LexA/Signal_pep-like_sf"/>
</dbReference>
<dbReference type="InterPro" id="IPR010982">
    <property type="entry name" value="Lambda_DNA-bd_dom_sf"/>
</dbReference>
<keyword evidence="6" id="KW-0234">DNA repair</keyword>
<dbReference type="PROSITE" id="PS50943">
    <property type="entry name" value="HTH_CROC1"/>
    <property type="match status" value="2"/>
</dbReference>
<evidence type="ECO:0000256" key="1">
    <source>
        <dbReference type="ARBA" id="ARBA00007484"/>
    </source>
</evidence>
<dbReference type="Pfam" id="PF00717">
    <property type="entry name" value="Peptidase_S24"/>
    <property type="match status" value="1"/>
</dbReference>
<dbReference type="SUPFAM" id="SSF51306">
    <property type="entry name" value="LexA/Signal peptidase"/>
    <property type="match status" value="1"/>
</dbReference>
<dbReference type="PANTHER" id="PTHR46558">
    <property type="entry name" value="TRACRIPTIONAL REGULATORY PROTEIN-RELATED-RELATED"/>
    <property type="match status" value="1"/>
</dbReference>
<dbReference type="GO" id="GO:0009432">
    <property type="term" value="P:SOS response"/>
    <property type="evidence" value="ECO:0007669"/>
    <property type="project" value="UniProtKB-KW"/>
</dbReference>
<feature type="domain" description="HTH cro/C1-type" evidence="9">
    <location>
        <begin position="105"/>
        <end position="157"/>
    </location>
</feature>
<dbReference type="GO" id="GO:0003677">
    <property type="term" value="F:DNA binding"/>
    <property type="evidence" value="ECO:0007669"/>
    <property type="project" value="UniProtKB-KW"/>
</dbReference>
<dbReference type="PRINTS" id="PR00726">
    <property type="entry name" value="LEXASERPTASE"/>
</dbReference>
<sequence length="377" mass="40836">MRRNLMGERSIDMTLGQKLRMARLQKGLTQLDAARYLGVTQHSVSTYESDRTQLSADKLTKLAQLYDVSLDYLLDVDGQKSVVERPSPTGLAALNWAAIGAQLGQLRHQQGLSVEQAAALMGTSAGEWQRWESGHWPITLDILSRIAKTFGIALAQFLETGTAKAPSSSVNTMDLNQPLSAFLPVRPIPILGRVVAGIPVEAQPDFLGSTYVDQQSAANFALQVQGDSMIGAGIHPGDVVIVRSVASWEDVPDGAMIVALVQGETTLKYLIRESDPFGGDRWWLRAANPAYSDRPIDPAQDLVQGIVIALHTPHALLAMDAIKNSPPSVIPTNHQDLLSGLTDGQQDAVRRMIDQFRQANAAVQHASPHSTSQGDQE</sequence>
<dbReference type="EMBL" id="PXYW01000102">
    <property type="protein sequence ID" value="PSR27997.1"/>
    <property type="molecule type" value="Genomic_DNA"/>
</dbReference>
<comment type="similarity">
    <text evidence="1 8">Belongs to the peptidase S24 family.</text>
</comment>
<dbReference type="Proteomes" id="UP000242972">
    <property type="component" value="Unassembled WGS sequence"/>
</dbReference>
<dbReference type="CDD" id="cd00093">
    <property type="entry name" value="HTH_XRE"/>
    <property type="match status" value="2"/>
</dbReference>
<keyword evidence="2" id="KW-0227">DNA damage</keyword>
<organism evidence="10 11">
    <name type="scientific">Sulfobacillus benefaciens</name>
    <dbReference type="NCBI Taxonomy" id="453960"/>
    <lineage>
        <taxon>Bacteria</taxon>
        <taxon>Bacillati</taxon>
        <taxon>Bacillota</taxon>
        <taxon>Clostridia</taxon>
        <taxon>Eubacteriales</taxon>
        <taxon>Clostridiales Family XVII. Incertae Sedis</taxon>
        <taxon>Sulfobacillus</taxon>
    </lineage>
</organism>
<keyword evidence="5" id="KW-0238">DNA-binding</keyword>
<evidence type="ECO:0000313" key="10">
    <source>
        <dbReference type="EMBL" id="PSR27997.1"/>
    </source>
</evidence>
<evidence type="ECO:0000256" key="6">
    <source>
        <dbReference type="ARBA" id="ARBA00023204"/>
    </source>
</evidence>
<dbReference type="PANTHER" id="PTHR46558:SF13">
    <property type="entry name" value="HTH-TYPE TRANSCRIPTIONAL REGULATOR IMMR"/>
    <property type="match status" value="1"/>
</dbReference>
<evidence type="ECO:0000256" key="8">
    <source>
        <dbReference type="RuleBase" id="RU003991"/>
    </source>
</evidence>
<dbReference type="InterPro" id="IPR015927">
    <property type="entry name" value="Peptidase_S24_S26A/B/C"/>
</dbReference>
<dbReference type="GO" id="GO:0016787">
    <property type="term" value="F:hydrolase activity"/>
    <property type="evidence" value="ECO:0007669"/>
    <property type="project" value="UniProtKB-KW"/>
</dbReference>
<dbReference type="InterPro" id="IPR039418">
    <property type="entry name" value="LexA-like"/>
</dbReference>
<evidence type="ECO:0000256" key="5">
    <source>
        <dbReference type="ARBA" id="ARBA00023125"/>
    </source>
</evidence>
<keyword evidence="7" id="KW-0742">SOS response</keyword>
<dbReference type="AlphaFoldDB" id="A0A2T2X0H8"/>
<protein>
    <recommendedName>
        <fullName evidence="9">HTH cro/C1-type domain-containing protein</fullName>
    </recommendedName>
</protein>
<dbReference type="SUPFAM" id="SSF47413">
    <property type="entry name" value="lambda repressor-like DNA-binding domains"/>
    <property type="match status" value="2"/>
</dbReference>
<evidence type="ECO:0000313" key="11">
    <source>
        <dbReference type="Proteomes" id="UP000242972"/>
    </source>
</evidence>
<dbReference type="CDD" id="cd06529">
    <property type="entry name" value="S24_LexA-like"/>
    <property type="match status" value="1"/>
</dbReference>
<dbReference type="Gene3D" id="1.10.260.40">
    <property type="entry name" value="lambda repressor-like DNA-binding domains"/>
    <property type="match status" value="2"/>
</dbReference>
<feature type="domain" description="HTH cro/C1-type" evidence="9">
    <location>
        <begin position="19"/>
        <end position="73"/>
    </location>
</feature>
<name>A0A2T2X0H8_9FIRM</name>
<dbReference type="InterPro" id="IPR001387">
    <property type="entry name" value="Cro/C1-type_HTH"/>
</dbReference>
<proteinExistence type="inferred from homology"/>
<dbReference type="Pfam" id="PF01381">
    <property type="entry name" value="HTH_3"/>
    <property type="match status" value="1"/>
</dbReference>
<evidence type="ECO:0000256" key="4">
    <source>
        <dbReference type="ARBA" id="ARBA00022813"/>
    </source>
</evidence>
<gene>
    <name evidence="10" type="ORF">C7B46_19190</name>
</gene>
<evidence type="ECO:0000256" key="2">
    <source>
        <dbReference type="ARBA" id="ARBA00022763"/>
    </source>
</evidence>
<dbReference type="InterPro" id="IPR006197">
    <property type="entry name" value="Peptidase_S24_LexA"/>
</dbReference>
<evidence type="ECO:0000256" key="7">
    <source>
        <dbReference type="ARBA" id="ARBA00023236"/>
    </source>
</evidence>
<comment type="caution">
    <text evidence="10">The sequence shown here is derived from an EMBL/GenBank/DDBJ whole genome shotgun (WGS) entry which is preliminary data.</text>
</comment>
<dbReference type="Pfam" id="PF13560">
    <property type="entry name" value="HTH_31"/>
    <property type="match status" value="1"/>
</dbReference>
<evidence type="ECO:0000259" key="9">
    <source>
        <dbReference type="PROSITE" id="PS50943"/>
    </source>
</evidence>
<dbReference type="SMART" id="SM00530">
    <property type="entry name" value="HTH_XRE"/>
    <property type="match status" value="2"/>
</dbReference>
<dbReference type="GO" id="GO:0006355">
    <property type="term" value="P:regulation of DNA-templated transcription"/>
    <property type="evidence" value="ECO:0007669"/>
    <property type="project" value="InterPro"/>
</dbReference>
<accession>A0A2T2X0H8</accession>
<evidence type="ECO:0000256" key="3">
    <source>
        <dbReference type="ARBA" id="ARBA00022801"/>
    </source>
</evidence>